<name>A0ABP8BI51_9ACTN</name>
<dbReference type="EMBL" id="BAABAQ010000016">
    <property type="protein sequence ID" value="GAA4206946.1"/>
    <property type="molecule type" value="Genomic_DNA"/>
</dbReference>
<keyword evidence="2" id="KW-1185">Reference proteome</keyword>
<reference evidence="2" key="1">
    <citation type="journal article" date="2019" name="Int. J. Syst. Evol. Microbiol.">
        <title>The Global Catalogue of Microorganisms (GCM) 10K type strain sequencing project: providing services to taxonomists for standard genome sequencing and annotation.</title>
        <authorList>
            <consortium name="The Broad Institute Genomics Platform"/>
            <consortium name="The Broad Institute Genome Sequencing Center for Infectious Disease"/>
            <person name="Wu L."/>
            <person name="Ma J."/>
        </authorList>
    </citation>
    <scope>NUCLEOTIDE SEQUENCE [LARGE SCALE GENOMIC DNA]</scope>
    <source>
        <strain evidence="2">JCM 17388</strain>
    </source>
</reference>
<protein>
    <submittedName>
        <fullName evidence="1">Uncharacterized protein</fullName>
    </submittedName>
</protein>
<comment type="caution">
    <text evidence="1">The sequence shown here is derived from an EMBL/GenBank/DDBJ whole genome shotgun (WGS) entry which is preliminary data.</text>
</comment>
<sequence>MVGNIDFSGNRPVMRFHWASGAGYGSVVNNQRFGAGASSAYSSTLILATG</sequence>
<evidence type="ECO:0000313" key="2">
    <source>
        <dbReference type="Proteomes" id="UP001501251"/>
    </source>
</evidence>
<organism evidence="1 2">
    <name type="scientific">Streptosporangium oxazolinicum</name>
    <dbReference type="NCBI Taxonomy" id="909287"/>
    <lineage>
        <taxon>Bacteria</taxon>
        <taxon>Bacillati</taxon>
        <taxon>Actinomycetota</taxon>
        <taxon>Actinomycetes</taxon>
        <taxon>Streptosporangiales</taxon>
        <taxon>Streptosporangiaceae</taxon>
        <taxon>Streptosporangium</taxon>
    </lineage>
</organism>
<gene>
    <name evidence="1" type="ORF">GCM10022252_69920</name>
</gene>
<proteinExistence type="predicted"/>
<dbReference type="Proteomes" id="UP001501251">
    <property type="component" value="Unassembled WGS sequence"/>
</dbReference>
<accession>A0ABP8BI51</accession>
<evidence type="ECO:0000313" key="1">
    <source>
        <dbReference type="EMBL" id="GAA4206946.1"/>
    </source>
</evidence>